<keyword evidence="1" id="KW-0472">Membrane</keyword>
<keyword evidence="3" id="KW-1185">Reference proteome</keyword>
<dbReference type="EMBL" id="SMTK01000001">
    <property type="protein sequence ID" value="TDK27902.1"/>
    <property type="molecule type" value="Genomic_DNA"/>
</dbReference>
<dbReference type="OrthoDB" id="4955117at2"/>
<dbReference type="AlphaFoldDB" id="A0A4R5U2T4"/>
<evidence type="ECO:0000313" key="3">
    <source>
        <dbReference type="Proteomes" id="UP000295411"/>
    </source>
</evidence>
<comment type="caution">
    <text evidence="2">The sequence shown here is derived from an EMBL/GenBank/DDBJ whole genome shotgun (WGS) entry which is preliminary data.</text>
</comment>
<reference evidence="2 3" key="1">
    <citation type="submission" date="2019-03" db="EMBL/GenBank/DDBJ databases">
        <title>Arthrobacter sp. nov., an bacterium isolated from biocrust in Mu Us Desert.</title>
        <authorList>
            <person name="Lixiong L."/>
        </authorList>
    </citation>
    <scope>NUCLEOTIDE SEQUENCE [LARGE SCALE GENOMIC DNA]</scope>
    <source>
        <strain evidence="2 3">SLN-3</strain>
    </source>
</reference>
<evidence type="ECO:0000256" key="1">
    <source>
        <dbReference type="SAM" id="Phobius"/>
    </source>
</evidence>
<feature type="transmembrane region" description="Helical" evidence="1">
    <location>
        <begin position="77"/>
        <end position="99"/>
    </location>
</feature>
<gene>
    <name evidence="2" type="ORF">E2F48_01955</name>
</gene>
<keyword evidence="1" id="KW-1133">Transmembrane helix</keyword>
<keyword evidence="1" id="KW-0812">Transmembrane</keyword>
<dbReference type="RefSeq" id="WP_133402317.1">
    <property type="nucleotide sequence ID" value="NZ_SMTK01000001.1"/>
</dbReference>
<dbReference type="Proteomes" id="UP000295411">
    <property type="component" value="Unassembled WGS sequence"/>
</dbReference>
<organism evidence="2 3">
    <name type="scientific">Arthrobacter crusticola</name>
    <dbReference type="NCBI Taxonomy" id="2547960"/>
    <lineage>
        <taxon>Bacteria</taxon>
        <taxon>Bacillati</taxon>
        <taxon>Actinomycetota</taxon>
        <taxon>Actinomycetes</taxon>
        <taxon>Micrococcales</taxon>
        <taxon>Micrococcaceae</taxon>
        <taxon>Arthrobacter</taxon>
    </lineage>
</organism>
<evidence type="ECO:0000313" key="2">
    <source>
        <dbReference type="EMBL" id="TDK27902.1"/>
    </source>
</evidence>
<sequence length="229" mass="25018">MTEADTPPAESMLRALQKTLKGHWSRFLKWKNMALVLGSVAVMLGIIAGVASISALLQGPTAGQANAAEWLSAISTFWGAVATALGAALTGGALLIAALTYQRQVRDRHAELESKRRAQAEAVTVRIVPFKPAYVAPGTNPPDRVQIEVRNDGELAVFGIAAVVLDRTRREVGQKYFQSILPHTFDSFRHLADKVDGAYATFTDSAGTRWKRWHNGDLEEIAHYPRPDE</sequence>
<name>A0A4R5U2T4_9MICC</name>
<protein>
    <submittedName>
        <fullName evidence="2">Uncharacterized protein</fullName>
    </submittedName>
</protein>
<proteinExistence type="predicted"/>
<accession>A0A4R5U2T4</accession>
<feature type="transmembrane region" description="Helical" evidence="1">
    <location>
        <begin position="34"/>
        <end position="57"/>
    </location>
</feature>